<dbReference type="InterPro" id="IPR051836">
    <property type="entry name" value="Kremen_rcpt"/>
</dbReference>
<evidence type="ECO:0000259" key="9">
    <source>
        <dbReference type="PROSITE" id="PS51212"/>
    </source>
</evidence>
<dbReference type="Proteomes" id="UP001197093">
    <property type="component" value="Unassembled WGS sequence"/>
</dbReference>
<gene>
    <name evidence="10" type="ORF">NEMBOFW57_010102</name>
</gene>
<dbReference type="PANTHER" id="PTHR24269">
    <property type="entry name" value="KREMEN PROTEIN"/>
    <property type="match status" value="1"/>
</dbReference>
<evidence type="ECO:0000256" key="1">
    <source>
        <dbReference type="ARBA" id="ARBA00004167"/>
    </source>
</evidence>
<dbReference type="SUPFAM" id="SSF49785">
    <property type="entry name" value="Galactose-binding domain-like"/>
    <property type="match status" value="1"/>
</dbReference>
<dbReference type="PANTHER" id="PTHR24269:SF16">
    <property type="entry name" value="PROTEIN SLG1"/>
    <property type="match status" value="1"/>
</dbReference>
<feature type="compositionally biased region" description="Polar residues" evidence="7">
    <location>
        <begin position="385"/>
        <end position="394"/>
    </location>
</feature>
<sequence length="653" mass="67624">MSRSLTLIAASAALSWVGAGASPLAFTRRAAAQIPGYDFTGCYTEATNMRALTGSSYFDDLMTVEKCANACVGFKYFGVEYGRECYCGNNINDGSVEAALADCSFACPGDSTETCGAGNRLDLFTRTTDPEVPTLTDYVSRGCYAEPSGARALAATMTRADDMTIDKCASFCGDAGYTLFGLEYYNECYCGHYLTPGAVPADAADCKFPCAGNSAELCGGDWRFNLYEFDDDCDPEEDDETSTTTSALPAATSGPATYTSEGCYTEAKGIRALSDVAYYDDAMTVEKCAAACAGYTWFGVEYGRECYGGNTIHSAEGSAPTSLAECSFPCPGNPTQKCGAGDRLNMYRFISSSVSTSTSSEAPAETSTSTAADEATSTTEPAVLETSTTSEAIVSTTAPEPTPTLPAAESTTTSSAAESTTTSSAAEPTTTSSAAESTTTSSAAESTTTLPAAEPTTTSPAAESTTTSTTVAQEATTSTTTSSAAAATTNSPPPIVNAITNGGFEADGGWTIRTAAPGALSYSFVNPNDPHGGLRSASVSYTAGAGAYQAWISQPITLKANTRFLFSGWSKANSANPGCSITYYIGTNNGNQNLKTLATITSANLKPTWALSTGFYDATTITDLTFNVRWTCSGSSARTYYVDDLSLTAPSAA</sequence>
<dbReference type="Pfam" id="PF01822">
    <property type="entry name" value="WSC"/>
    <property type="match status" value="3"/>
</dbReference>
<feature type="region of interest" description="Disordered" evidence="7">
    <location>
        <begin position="354"/>
        <end position="496"/>
    </location>
</feature>
<keyword evidence="4" id="KW-1133">Transmembrane helix</keyword>
<dbReference type="Gene3D" id="2.60.120.260">
    <property type="entry name" value="Galactose-binding domain-like"/>
    <property type="match status" value="1"/>
</dbReference>
<dbReference type="PROSITE" id="PS51212">
    <property type="entry name" value="WSC"/>
    <property type="match status" value="3"/>
</dbReference>
<keyword evidence="5" id="KW-0472">Membrane</keyword>
<keyword evidence="2" id="KW-0812">Transmembrane</keyword>
<feature type="compositionally biased region" description="Low complexity" evidence="7">
    <location>
        <begin position="395"/>
        <end position="490"/>
    </location>
</feature>
<name>A0AAD4EQK0_9PEZI</name>
<dbReference type="EMBL" id="JAHCVI010000005">
    <property type="protein sequence ID" value="KAG7285474.1"/>
    <property type="molecule type" value="Genomic_DNA"/>
</dbReference>
<dbReference type="InterPro" id="IPR002889">
    <property type="entry name" value="WSC_carb-bd"/>
</dbReference>
<evidence type="ECO:0000313" key="11">
    <source>
        <dbReference type="Proteomes" id="UP001197093"/>
    </source>
</evidence>
<feature type="region of interest" description="Disordered" evidence="7">
    <location>
        <begin position="234"/>
        <end position="253"/>
    </location>
</feature>
<feature type="compositionally biased region" description="Low complexity" evidence="7">
    <location>
        <begin position="242"/>
        <end position="253"/>
    </location>
</feature>
<proteinExistence type="predicted"/>
<protein>
    <recommendedName>
        <fullName evidence="9">WSC domain-containing protein</fullName>
    </recommendedName>
</protein>
<comment type="caution">
    <text evidence="10">The sequence shown here is derived from an EMBL/GenBank/DDBJ whole genome shotgun (WGS) entry which is preliminary data.</text>
</comment>
<dbReference type="SMART" id="SM00321">
    <property type="entry name" value="WSC"/>
    <property type="match status" value="3"/>
</dbReference>
<feature type="chain" id="PRO_5042251328" description="WSC domain-containing protein" evidence="8">
    <location>
        <begin position="22"/>
        <end position="653"/>
    </location>
</feature>
<evidence type="ECO:0000256" key="2">
    <source>
        <dbReference type="ARBA" id="ARBA00022692"/>
    </source>
</evidence>
<feature type="domain" description="WSC" evidence="9">
    <location>
        <begin position="137"/>
        <end position="230"/>
    </location>
</feature>
<keyword evidence="3 8" id="KW-0732">Signal</keyword>
<feature type="domain" description="WSC" evidence="9">
    <location>
        <begin position="257"/>
        <end position="350"/>
    </location>
</feature>
<feature type="signal peptide" evidence="8">
    <location>
        <begin position="1"/>
        <end position="21"/>
    </location>
</feature>
<evidence type="ECO:0000256" key="3">
    <source>
        <dbReference type="ARBA" id="ARBA00022729"/>
    </source>
</evidence>
<dbReference type="GO" id="GO:0005886">
    <property type="term" value="C:plasma membrane"/>
    <property type="evidence" value="ECO:0007669"/>
    <property type="project" value="TreeGrafter"/>
</dbReference>
<evidence type="ECO:0000256" key="7">
    <source>
        <dbReference type="SAM" id="MobiDB-lite"/>
    </source>
</evidence>
<evidence type="ECO:0000256" key="8">
    <source>
        <dbReference type="SAM" id="SignalP"/>
    </source>
</evidence>
<dbReference type="InterPro" id="IPR008979">
    <property type="entry name" value="Galactose-bd-like_sf"/>
</dbReference>
<accession>A0AAD4EQK0</accession>
<evidence type="ECO:0000256" key="5">
    <source>
        <dbReference type="ARBA" id="ARBA00023136"/>
    </source>
</evidence>
<comment type="subcellular location">
    <subcellularLocation>
        <location evidence="1">Membrane</location>
        <topology evidence="1">Single-pass membrane protein</topology>
    </subcellularLocation>
</comment>
<evidence type="ECO:0000256" key="6">
    <source>
        <dbReference type="ARBA" id="ARBA00023180"/>
    </source>
</evidence>
<keyword evidence="11" id="KW-1185">Reference proteome</keyword>
<feature type="domain" description="WSC" evidence="9">
    <location>
        <begin position="36"/>
        <end position="127"/>
    </location>
</feature>
<dbReference type="AlphaFoldDB" id="A0AAD4EQK0"/>
<feature type="compositionally biased region" description="Low complexity" evidence="7">
    <location>
        <begin position="354"/>
        <end position="382"/>
    </location>
</feature>
<keyword evidence="6" id="KW-0325">Glycoprotein</keyword>
<reference evidence="10" key="1">
    <citation type="submission" date="2023-02" db="EMBL/GenBank/DDBJ databases">
        <authorList>
            <person name="Palmer J.M."/>
        </authorList>
    </citation>
    <scope>NUCLEOTIDE SEQUENCE</scope>
    <source>
        <strain evidence="10">FW57</strain>
    </source>
</reference>
<evidence type="ECO:0000313" key="10">
    <source>
        <dbReference type="EMBL" id="KAG7285474.1"/>
    </source>
</evidence>
<organism evidence="10 11">
    <name type="scientific">Staphylotrichum longicolle</name>
    <dbReference type="NCBI Taxonomy" id="669026"/>
    <lineage>
        <taxon>Eukaryota</taxon>
        <taxon>Fungi</taxon>
        <taxon>Dikarya</taxon>
        <taxon>Ascomycota</taxon>
        <taxon>Pezizomycotina</taxon>
        <taxon>Sordariomycetes</taxon>
        <taxon>Sordariomycetidae</taxon>
        <taxon>Sordariales</taxon>
        <taxon>Chaetomiaceae</taxon>
        <taxon>Staphylotrichum</taxon>
    </lineage>
</organism>
<evidence type="ECO:0000256" key="4">
    <source>
        <dbReference type="ARBA" id="ARBA00022989"/>
    </source>
</evidence>